<gene>
    <name evidence="3" type="ORF">MFMK1_000654</name>
</gene>
<feature type="domain" description="Transposase zinc-binding" evidence="2">
    <location>
        <begin position="3"/>
        <end position="70"/>
    </location>
</feature>
<protein>
    <submittedName>
        <fullName evidence="3">IS91 family transposase</fullName>
    </submittedName>
</protein>
<dbReference type="Pfam" id="PF04986">
    <property type="entry name" value="Y2_Tnp"/>
    <property type="match status" value="1"/>
</dbReference>
<dbReference type="Proteomes" id="UP001329915">
    <property type="component" value="Chromosome"/>
</dbReference>
<evidence type="ECO:0000313" key="3">
    <source>
        <dbReference type="EMBL" id="WRO20864.1"/>
    </source>
</evidence>
<reference evidence="3 4" key="1">
    <citation type="submission" date="2023-04" db="EMBL/GenBank/DDBJ databases">
        <authorList>
            <person name="Hsu D."/>
        </authorList>
    </citation>
    <scope>NUCLEOTIDE SEQUENCE [LARGE SCALE GENOMIC DNA]</scope>
    <source>
        <strain evidence="3 4">MK1</strain>
    </source>
</reference>
<feature type="domain" description="Transposase IS801/IS1294" evidence="1">
    <location>
        <begin position="112"/>
        <end position="294"/>
    </location>
</feature>
<organism evidence="3 4">
    <name type="scientific">Metallumcola ferriviriculae</name>
    <dbReference type="NCBI Taxonomy" id="3039180"/>
    <lineage>
        <taxon>Bacteria</taxon>
        <taxon>Bacillati</taxon>
        <taxon>Bacillota</taxon>
        <taxon>Clostridia</taxon>
        <taxon>Neomoorellales</taxon>
        <taxon>Desulfitibacteraceae</taxon>
        <taxon>Metallumcola</taxon>
    </lineage>
</organism>
<evidence type="ECO:0000259" key="1">
    <source>
        <dbReference type="Pfam" id="PF04986"/>
    </source>
</evidence>
<dbReference type="InterPro" id="IPR007069">
    <property type="entry name" value="Transposase_32"/>
</dbReference>
<dbReference type="AlphaFoldDB" id="A0AAU0UL20"/>
<accession>A0AAU0UL20</accession>
<evidence type="ECO:0000259" key="2">
    <source>
        <dbReference type="Pfam" id="PF14319"/>
    </source>
</evidence>
<dbReference type="PANTHER" id="PTHR37023">
    <property type="entry name" value="TRANSPOSASE"/>
    <property type="match status" value="1"/>
</dbReference>
<evidence type="ECO:0000313" key="4">
    <source>
        <dbReference type="Proteomes" id="UP001329915"/>
    </source>
</evidence>
<dbReference type="InterPro" id="IPR026889">
    <property type="entry name" value="Zn_Tnp"/>
</dbReference>
<dbReference type="GO" id="GO:0003677">
    <property type="term" value="F:DNA binding"/>
    <property type="evidence" value="ECO:0007669"/>
    <property type="project" value="InterPro"/>
</dbReference>
<dbReference type="KEGG" id="dbc:MFMK1_000654"/>
<dbReference type="Pfam" id="PF14319">
    <property type="entry name" value="Zn_Tnp_IS91"/>
    <property type="match status" value="1"/>
</dbReference>
<proteinExistence type="predicted"/>
<dbReference type="InterPro" id="IPR054832">
    <property type="entry name" value="transpos_IS91"/>
</dbReference>
<dbReference type="GO" id="GO:0004803">
    <property type="term" value="F:transposase activity"/>
    <property type="evidence" value="ECO:0007669"/>
    <property type="project" value="InterPro"/>
</dbReference>
<dbReference type="PANTHER" id="PTHR37023:SF1">
    <property type="entry name" value="ISSOD25 TRANSPOSASE TNPA_ISSOD25"/>
    <property type="match status" value="1"/>
</dbReference>
<name>A0AAU0UL20_9FIRM</name>
<dbReference type="NCBIfam" id="NF033538">
    <property type="entry name" value="transpos_IS91"/>
    <property type="match status" value="1"/>
</dbReference>
<keyword evidence="4" id="KW-1185">Reference proteome</keyword>
<dbReference type="GO" id="GO:0006313">
    <property type="term" value="P:DNA transposition"/>
    <property type="evidence" value="ECO:0007669"/>
    <property type="project" value="InterPro"/>
</dbReference>
<sequence>MKLQNILKGLTAALGGNVHVCKECGHIEVHYNSCRNRHCPSCQGVNKAIWVDKRSQDILNAPYFHVVFTMPQELQPLIYQNQKLLYDLMYKASAQTLLELSRDKKYLGAQIGFFSLLHTWGQDLHFHPHIHTVVLAGGLTKDKKWRNSSKKFFIPVKVLAKKFRGKFLYYLKQYYRQDLLKFFKEAVQYQNPKAFQSLLNQCYTKDWYTYTKRTFSGPLAVVQYLGRYTHRIAISNNRIVSMDKDTVTIAVKNYKKGDKKGTITLKGVEFIRRFLMHILPKGFIKIRHYGLLAKVFFY</sequence>
<dbReference type="EMBL" id="CP121694">
    <property type="protein sequence ID" value="WRO20864.1"/>
    <property type="molecule type" value="Genomic_DNA"/>
</dbReference>